<evidence type="ECO:0000313" key="2">
    <source>
        <dbReference type="Proteomes" id="UP001321445"/>
    </source>
</evidence>
<evidence type="ECO:0000313" key="1">
    <source>
        <dbReference type="EMBL" id="BDY13522.1"/>
    </source>
</evidence>
<name>A0ABN6WZ64_9BACT</name>
<keyword evidence="2" id="KW-1185">Reference proteome</keyword>
<evidence type="ECO:0008006" key="3">
    <source>
        <dbReference type="Google" id="ProtNLM"/>
    </source>
</evidence>
<protein>
    <recommendedName>
        <fullName evidence="3">LPS-assembly protein LptD</fullName>
    </recommendedName>
</protein>
<dbReference type="Proteomes" id="UP001321445">
    <property type="component" value="Chromosome"/>
</dbReference>
<proteinExistence type="inferred from homology"/>
<dbReference type="PANTHER" id="PTHR30189">
    <property type="entry name" value="LPS-ASSEMBLY PROTEIN"/>
    <property type="match status" value="1"/>
</dbReference>
<gene>
    <name evidence="1" type="ORF">HCR_18340</name>
</gene>
<dbReference type="PANTHER" id="PTHR30189:SF1">
    <property type="entry name" value="LPS-ASSEMBLY PROTEIN LPTD"/>
    <property type="match status" value="1"/>
</dbReference>
<reference evidence="1 2" key="1">
    <citation type="submission" date="2023-03" db="EMBL/GenBank/DDBJ databases">
        <title>Description of Hydrogenimonas sp. ISO32.</title>
        <authorList>
            <person name="Mino S."/>
            <person name="Fukazawa S."/>
            <person name="Sawabe T."/>
        </authorList>
    </citation>
    <scope>NUCLEOTIDE SEQUENCE [LARGE SCALE GENOMIC DNA]</scope>
    <source>
        <strain evidence="1 2">ISO32</strain>
    </source>
</reference>
<dbReference type="InterPro" id="IPR050218">
    <property type="entry name" value="LptD"/>
</dbReference>
<accession>A0ABN6WZ64</accession>
<sequence>MAATVERNASVVEASGDVVVYYGDTILMADRAVYDTNRSILELFGNVEMIKDMKHGALSDYIRIDLKQERDLFEKIFLVDFASELWLRGKQAEREEEILQLEDALVSSCDVACPDWHIGFTSLEYNSTSEWMDLWNPVLYMKDRPILYFPYLGFSTNQERRTGLLRPDVGISSRDGFFYNQPIFIAPDPQWDLEIMPQVRFSRGEGVFATFRFVDTPHSRGKITTGYFHSRESFVDEYNLKNSSHYGAQVDYESPQLFTDGKGNNHDGIYLDITYLNDPDYLNLQARSTAELLNSSQVQSRVNYYFNTPENYVGVYGKYFIDTSLPSNKDTIQSIPIVQLHHYQNTLLGWNALHYSADYRISNLFTGAGKSIQMQELNAPIIFYTSFFDDYLNLSISENLYYSYIGYQNLGVSTPSNYYSMFRNYHKIDLYSDLARSFGDVFHTMQMRATYNKPSFSNESGYIDPDVSVLRSPSENMTLSVINYFYDAKGNDFVYYRISQPVLYEKSEHRYGDIEQELRYRFWEHYELYTDLFFSYYLGAVSSATSHVKYEDSVYDIMLTHFYKVLQEERTSDFYSINGTYKSESGNDWYGEVAFDNLDERISRWGLGVHLFRHCWDLNLGVKDERKPILTSAGAESVDNLVFYFQINLVPLGGFEQKYEQEF</sequence>
<dbReference type="HAMAP" id="MF_01411">
    <property type="entry name" value="LPS_assembly_LptD"/>
    <property type="match status" value="1"/>
</dbReference>
<dbReference type="EMBL" id="AP027370">
    <property type="protein sequence ID" value="BDY13522.1"/>
    <property type="molecule type" value="Genomic_DNA"/>
</dbReference>
<dbReference type="InterPro" id="IPR020889">
    <property type="entry name" value="LipoPS_assembly_LptD"/>
</dbReference>
<organism evidence="1 2">
    <name type="scientific">Hydrogenimonas cancrithermarum</name>
    <dbReference type="NCBI Taxonomy" id="2993563"/>
    <lineage>
        <taxon>Bacteria</taxon>
        <taxon>Pseudomonadati</taxon>
        <taxon>Campylobacterota</taxon>
        <taxon>Epsilonproteobacteria</taxon>
        <taxon>Campylobacterales</taxon>
        <taxon>Hydrogenimonadaceae</taxon>
        <taxon>Hydrogenimonas</taxon>
    </lineage>
</organism>